<evidence type="ECO:0000313" key="2">
    <source>
        <dbReference type="EMBL" id="QEO13623.1"/>
    </source>
</evidence>
<dbReference type="Proteomes" id="UP000324678">
    <property type="component" value="Chromosome"/>
</dbReference>
<dbReference type="OrthoDB" id="5173093at2"/>
<reference evidence="2 3" key="1">
    <citation type="submission" date="2019-09" db="EMBL/GenBank/DDBJ databases">
        <title>Genome sequencing of strain KACC 19306.</title>
        <authorList>
            <person name="Heo J."/>
            <person name="Kim S.-J."/>
            <person name="Kim J.-S."/>
            <person name="Hong S.-B."/>
            <person name="Kwon S.-W."/>
        </authorList>
    </citation>
    <scope>NUCLEOTIDE SEQUENCE [LARGE SCALE GENOMIC DNA]</scope>
    <source>
        <strain evidence="2 3">KACC 19306</strain>
    </source>
</reference>
<accession>A0A5C1YC11</accession>
<dbReference type="RefSeq" id="WP_149159646.1">
    <property type="nucleotide sequence ID" value="NZ_CP043505.1"/>
</dbReference>
<sequence>MLQREQNSTSALQSTPPVPPVSWTGDAVTMATAMTRLLLEHDTDRIAKSLAMLWVRGIVDTLFMLKRDAGAFAAITAAPAFRADQRLMAALDVVEGRQPKVEGLFPDQAIEFQAMHDVPNWPKIIGPDAPPLVLKDAADLVQRDPRYYDALYDAIRRNRAMAGEYLLRSVKARPKDHVPGGYIYVGPSHKGDQPDALDVPDAKRKAVNEAIWKELGVGEGTQASINTWDTAKFSFGPGFAATGLLRSVMDNLAKAGADALVPLKAAGLVYQNGTWFVVDPATRTVRSGREALDLLSQDRGLIGTFLDTAGDTRMRKQWMDAEWQAMMGGSGAAAVPKRVVENWPIDLIVFVAHCVHWGGRTWKQWESDDPPAVFEVVRTQARSVGHQKDPRVLTLLSANTFRSFAGGLLMKTLREQGRRQDTPVNLPDDWNTGFAGAVALPASATKPVFHLIEADE</sequence>
<name>A0A5C1YC11_9MICO</name>
<proteinExistence type="predicted"/>
<gene>
    <name evidence="2" type="ORF">FLP10_03690</name>
</gene>
<feature type="region of interest" description="Disordered" evidence="1">
    <location>
        <begin position="1"/>
        <end position="23"/>
    </location>
</feature>
<organism evidence="2 3">
    <name type="scientific">Agromyces intestinalis</name>
    <dbReference type="NCBI Taxonomy" id="2592652"/>
    <lineage>
        <taxon>Bacteria</taxon>
        <taxon>Bacillati</taxon>
        <taxon>Actinomycetota</taxon>
        <taxon>Actinomycetes</taxon>
        <taxon>Micrococcales</taxon>
        <taxon>Microbacteriaceae</taxon>
        <taxon>Agromyces</taxon>
    </lineage>
</organism>
<dbReference type="AlphaFoldDB" id="A0A5C1YC11"/>
<evidence type="ECO:0000313" key="3">
    <source>
        <dbReference type="Proteomes" id="UP000324678"/>
    </source>
</evidence>
<keyword evidence="3" id="KW-1185">Reference proteome</keyword>
<evidence type="ECO:0000256" key="1">
    <source>
        <dbReference type="SAM" id="MobiDB-lite"/>
    </source>
</evidence>
<dbReference type="KEGG" id="ail:FLP10_03690"/>
<protein>
    <submittedName>
        <fullName evidence="2">Uncharacterized protein</fullName>
    </submittedName>
</protein>
<feature type="compositionally biased region" description="Polar residues" evidence="1">
    <location>
        <begin position="1"/>
        <end position="15"/>
    </location>
</feature>
<dbReference type="EMBL" id="CP043505">
    <property type="protein sequence ID" value="QEO13623.1"/>
    <property type="molecule type" value="Genomic_DNA"/>
</dbReference>